<name>A0A858R5J8_9PROT</name>
<organism evidence="6 7">
    <name type="scientific">Aerophototrophica crusticola</name>
    <dbReference type="NCBI Taxonomy" id="1709002"/>
    <lineage>
        <taxon>Bacteria</taxon>
        <taxon>Pseudomonadati</taxon>
        <taxon>Pseudomonadota</taxon>
        <taxon>Alphaproteobacteria</taxon>
        <taxon>Rhodospirillales</taxon>
        <taxon>Rhodospirillaceae</taxon>
        <taxon>Aerophototrophica</taxon>
    </lineage>
</organism>
<reference evidence="6" key="1">
    <citation type="submission" date="2020-04" db="EMBL/GenBank/DDBJ databases">
        <title>A desert anoxygenic phototrophic bacterium fixes CO2 using RubisCO under aerobic conditions.</title>
        <authorList>
            <person name="Tang K."/>
        </authorList>
    </citation>
    <scope>NUCLEOTIDE SEQUENCE [LARGE SCALE GENOMIC DNA]</scope>
    <source>
        <strain evidence="6">MIMtkB3</strain>
    </source>
</reference>
<feature type="domain" description="CENP-V/GFA" evidence="5">
    <location>
        <begin position="10"/>
        <end position="127"/>
    </location>
</feature>
<evidence type="ECO:0000256" key="3">
    <source>
        <dbReference type="ARBA" id="ARBA00022833"/>
    </source>
</evidence>
<evidence type="ECO:0000259" key="5">
    <source>
        <dbReference type="PROSITE" id="PS51891"/>
    </source>
</evidence>
<sequence length="148" mass="16051">MTGTEGVEYLEGGCLCGAVRYRIAGAVPPDTVAYCHCRICQRSSGAPAMAWATFPAAGVWVTQGTPATYHSSAQGLRQFCRDCGTPLFFAYTEGPPELDVSVASLDEPGKLPPQYHIWTSSRLPWFDTTDKLPRHAEDGPDWAPERSG</sequence>
<evidence type="ECO:0000256" key="1">
    <source>
        <dbReference type="ARBA" id="ARBA00005495"/>
    </source>
</evidence>
<dbReference type="InterPro" id="IPR006913">
    <property type="entry name" value="CENP-V/GFA"/>
</dbReference>
<dbReference type="AlphaFoldDB" id="A0A858R5J8"/>
<keyword evidence="2" id="KW-0479">Metal-binding</keyword>
<accession>A0A858R5J8</accession>
<dbReference type="PANTHER" id="PTHR33337">
    <property type="entry name" value="GFA DOMAIN-CONTAINING PROTEIN"/>
    <property type="match status" value="1"/>
</dbReference>
<dbReference type="GO" id="GO:0046872">
    <property type="term" value="F:metal ion binding"/>
    <property type="evidence" value="ECO:0007669"/>
    <property type="project" value="UniProtKB-KW"/>
</dbReference>
<evidence type="ECO:0000313" key="6">
    <source>
        <dbReference type="EMBL" id="QJE72657.1"/>
    </source>
</evidence>
<dbReference type="GO" id="GO:0016846">
    <property type="term" value="F:carbon-sulfur lyase activity"/>
    <property type="evidence" value="ECO:0007669"/>
    <property type="project" value="InterPro"/>
</dbReference>
<gene>
    <name evidence="6" type="ORF">HHL28_05680</name>
</gene>
<dbReference type="EMBL" id="CP051775">
    <property type="protein sequence ID" value="QJE72657.1"/>
    <property type="molecule type" value="Genomic_DNA"/>
</dbReference>
<proteinExistence type="inferred from homology"/>
<dbReference type="Pfam" id="PF04828">
    <property type="entry name" value="GFA"/>
    <property type="match status" value="1"/>
</dbReference>
<keyword evidence="3" id="KW-0862">Zinc</keyword>
<dbReference type="InterPro" id="IPR011057">
    <property type="entry name" value="Mss4-like_sf"/>
</dbReference>
<dbReference type="SUPFAM" id="SSF51316">
    <property type="entry name" value="Mss4-like"/>
    <property type="match status" value="1"/>
</dbReference>
<dbReference type="KEGG" id="acru:HHL28_05680"/>
<keyword evidence="4" id="KW-0456">Lyase</keyword>
<dbReference type="Proteomes" id="UP000501891">
    <property type="component" value="Chromosome"/>
</dbReference>
<dbReference type="PROSITE" id="PS51891">
    <property type="entry name" value="CENP_V_GFA"/>
    <property type="match status" value="1"/>
</dbReference>
<comment type="similarity">
    <text evidence="1">Belongs to the Gfa family.</text>
</comment>
<evidence type="ECO:0000256" key="2">
    <source>
        <dbReference type="ARBA" id="ARBA00022723"/>
    </source>
</evidence>
<protein>
    <submittedName>
        <fullName evidence="6">GFA family protein</fullName>
    </submittedName>
</protein>
<evidence type="ECO:0000313" key="7">
    <source>
        <dbReference type="Proteomes" id="UP000501891"/>
    </source>
</evidence>
<dbReference type="Gene3D" id="3.90.1590.10">
    <property type="entry name" value="glutathione-dependent formaldehyde- activating enzyme (gfa)"/>
    <property type="match status" value="1"/>
</dbReference>
<dbReference type="PANTHER" id="PTHR33337:SF40">
    <property type="entry name" value="CENP-V_GFA DOMAIN-CONTAINING PROTEIN-RELATED"/>
    <property type="match status" value="1"/>
</dbReference>
<keyword evidence="7" id="KW-1185">Reference proteome</keyword>
<evidence type="ECO:0000256" key="4">
    <source>
        <dbReference type="ARBA" id="ARBA00023239"/>
    </source>
</evidence>